<dbReference type="InterPro" id="IPR014061">
    <property type="entry name" value="BrxL-like"/>
</dbReference>
<sequence>MLGRYCASTDEAEIKEGLEIVEKQLKDRCVRTGQEEVFKNEAYRKGSVRIIDTIRARLDAKNACYIAELPSLALRDVRIPDSLVEENERILIDGFYAEVTLAYDSIIAQEKNGRPFGIEALRPIQMSRADVLDTFFEGRARFETQNDWIDFLLRSVGFEPAEFDERAKRVALLRMVPFVERNYNLVELGPRGTGKSHLFQQVSPYAHLISGGKATVARMFVNMASGQRGLVCQYDVICFDEIAGVSFDSKDGVNIMKGYMASGEFSRGKDSIRAEGGIVLVGNLDMDLDQAQRVGHLLAPLPPDMRDDTAFMDRLHSYVPGWEFPKLDPRRHLTDHFGLVSDFLSECFTRLRKNSRANILDGRIHFGGALSGRDIESVRKTVSGLAKLMFPNPSEPIPDADLEWIVRLALESRRRVKEQQRRVFKSEFRNTHFSYTLGADGVETFVATPELQSEEAIESDPLPPGQVWAVASGSAETGPGLYRIEISHQPGSGVRILNQPPSPTFRESVKVGEQVLFGQARSLVGDRDPREQEFTVQLRAIDSDKAGAGLGVAVVVALCGSLLGRNSRGGTIVIGSATLGGSIELVRNAAQIAELAIEKRAQTILMPVSARRQLNDLADDMWTKINIEFYRDVPDAVFKALEE</sequence>
<accession>A0AB39XKL8</accession>
<evidence type="ECO:0000259" key="1">
    <source>
        <dbReference type="Pfam" id="PF05362"/>
    </source>
</evidence>
<feature type="domain" description="Lon proteolytic" evidence="1">
    <location>
        <begin position="442"/>
        <end position="641"/>
    </location>
</feature>
<evidence type="ECO:0000259" key="2">
    <source>
        <dbReference type="Pfam" id="PF20442"/>
    </source>
</evidence>
<reference evidence="3" key="1">
    <citation type="submission" date="2024-08" db="EMBL/GenBank/DDBJ databases">
        <authorList>
            <person name="Chaddad Z."/>
            <person name="Lamrabet M."/>
            <person name="Bouhnik O."/>
            <person name="Alami S."/>
            <person name="Wipf D."/>
            <person name="Courty P.E."/>
            <person name="Missbah El Idrissi M."/>
        </authorList>
    </citation>
    <scope>NUCLEOTIDE SEQUENCE</scope>
    <source>
        <strain evidence="3">LLZ17</strain>
    </source>
</reference>
<dbReference type="GO" id="GO:0006508">
    <property type="term" value="P:proteolysis"/>
    <property type="evidence" value="ECO:0007669"/>
    <property type="project" value="UniProtKB-KW"/>
</dbReference>
<dbReference type="Pfam" id="PF05362">
    <property type="entry name" value="Lon_C"/>
    <property type="match status" value="1"/>
</dbReference>
<organism evidence="3">
    <name type="scientific">Bradyrhizobium sp. LLZ17</name>
    <dbReference type="NCBI Taxonomy" id="3239388"/>
    <lineage>
        <taxon>Bacteria</taxon>
        <taxon>Pseudomonadati</taxon>
        <taxon>Pseudomonadota</taxon>
        <taxon>Alphaproteobacteria</taxon>
        <taxon>Hyphomicrobiales</taxon>
        <taxon>Nitrobacteraceae</taxon>
        <taxon>Bradyrhizobium</taxon>
    </lineage>
</organism>
<dbReference type="AlphaFoldDB" id="A0AB39XKL8"/>
<dbReference type="Pfam" id="PF20442">
    <property type="entry name" value="BrxL_N"/>
    <property type="match status" value="1"/>
</dbReference>
<dbReference type="InterPro" id="IPR014721">
    <property type="entry name" value="Ribsml_uS5_D2-typ_fold_subgr"/>
</dbReference>
<protein>
    <submittedName>
        <fullName evidence="3">BREX system Lon protease-like protein BrxL</fullName>
    </submittedName>
</protein>
<dbReference type="SUPFAM" id="SSF52540">
    <property type="entry name" value="P-loop containing nucleoside triphosphate hydrolases"/>
    <property type="match status" value="1"/>
</dbReference>
<dbReference type="NCBIfam" id="TIGR02688">
    <property type="entry name" value="BREX system Lon protease-like protein BrxL"/>
    <property type="match status" value="1"/>
</dbReference>
<dbReference type="EMBL" id="CP165734">
    <property type="protein sequence ID" value="XDV56902.1"/>
    <property type="molecule type" value="Genomic_DNA"/>
</dbReference>
<dbReference type="InterPro" id="IPR046838">
    <property type="entry name" value="BrxL_N"/>
</dbReference>
<keyword evidence="3" id="KW-0645">Protease</keyword>
<dbReference type="SUPFAM" id="SSF54211">
    <property type="entry name" value="Ribosomal protein S5 domain 2-like"/>
    <property type="match status" value="1"/>
</dbReference>
<dbReference type="Gene3D" id="3.30.230.10">
    <property type="match status" value="1"/>
</dbReference>
<dbReference type="InterPro" id="IPR027417">
    <property type="entry name" value="P-loop_NTPase"/>
</dbReference>
<feature type="domain" description="BREX system Lon protease-like BrxL N-terminal" evidence="2">
    <location>
        <begin position="1"/>
        <end position="103"/>
    </location>
</feature>
<keyword evidence="3" id="KW-0378">Hydrolase</keyword>
<gene>
    <name evidence="3" type="primary">brxL</name>
    <name evidence="3" type="ORF">AB8Z38_30590</name>
</gene>
<dbReference type="GO" id="GO:0004176">
    <property type="term" value="F:ATP-dependent peptidase activity"/>
    <property type="evidence" value="ECO:0007669"/>
    <property type="project" value="InterPro"/>
</dbReference>
<dbReference type="Pfam" id="PF13337">
    <property type="entry name" value="BrxL_ATPase"/>
    <property type="match status" value="1"/>
</dbReference>
<proteinExistence type="predicted"/>
<dbReference type="InterPro" id="IPR020568">
    <property type="entry name" value="Ribosomal_Su5_D2-typ_SF"/>
</dbReference>
<name>A0AB39XKL8_9BRAD</name>
<dbReference type="GO" id="GO:0004252">
    <property type="term" value="F:serine-type endopeptidase activity"/>
    <property type="evidence" value="ECO:0007669"/>
    <property type="project" value="InterPro"/>
</dbReference>
<dbReference type="InterPro" id="IPR008269">
    <property type="entry name" value="Lon_proteolytic"/>
</dbReference>
<evidence type="ECO:0000313" key="3">
    <source>
        <dbReference type="EMBL" id="XDV56902.1"/>
    </source>
</evidence>
<dbReference type="RefSeq" id="WP_369721338.1">
    <property type="nucleotide sequence ID" value="NZ_CP165734.1"/>
</dbReference>